<gene>
    <name evidence="4" type="ORF">KHLLAP_LOCUS7993</name>
</gene>
<feature type="compositionally biased region" description="Polar residues" evidence="1">
    <location>
        <begin position="420"/>
        <end position="435"/>
    </location>
</feature>
<reference evidence="4" key="1">
    <citation type="submission" date="2023-10" db="EMBL/GenBank/DDBJ databases">
        <authorList>
            <person name="Hackl T."/>
        </authorList>
    </citation>
    <scope>NUCLEOTIDE SEQUENCE</scope>
</reference>
<dbReference type="Proteomes" id="UP001295740">
    <property type="component" value="Unassembled WGS sequence"/>
</dbReference>
<evidence type="ECO:0000256" key="1">
    <source>
        <dbReference type="SAM" id="MobiDB-lite"/>
    </source>
</evidence>
<feature type="region of interest" description="Disordered" evidence="1">
    <location>
        <begin position="329"/>
        <end position="520"/>
    </location>
</feature>
<proteinExistence type="predicted"/>
<keyword evidence="2" id="KW-1133">Transmembrane helix</keyword>
<feature type="compositionally biased region" description="Polar residues" evidence="1">
    <location>
        <begin position="332"/>
        <end position="341"/>
    </location>
</feature>
<feature type="compositionally biased region" description="Polar residues" evidence="1">
    <location>
        <begin position="455"/>
        <end position="472"/>
    </location>
</feature>
<feature type="compositionally biased region" description="Low complexity" evidence="1">
    <location>
        <begin position="484"/>
        <end position="494"/>
    </location>
</feature>
<dbReference type="EMBL" id="CAUWAG010000010">
    <property type="protein sequence ID" value="CAJ2507525.1"/>
    <property type="molecule type" value="Genomic_DNA"/>
</dbReference>
<evidence type="ECO:0000313" key="4">
    <source>
        <dbReference type="EMBL" id="CAJ2507525.1"/>
    </source>
</evidence>
<feature type="compositionally biased region" description="Pro residues" evidence="1">
    <location>
        <begin position="397"/>
        <end position="407"/>
    </location>
</feature>
<accession>A0AAI8VNF1</accession>
<feature type="compositionally biased region" description="Pro residues" evidence="1">
    <location>
        <begin position="474"/>
        <end position="483"/>
    </location>
</feature>
<protein>
    <submittedName>
        <fullName evidence="4">Uu.00g087110.m01.CDS01</fullName>
    </submittedName>
</protein>
<feature type="signal peptide" evidence="3">
    <location>
        <begin position="1"/>
        <end position="20"/>
    </location>
</feature>
<evidence type="ECO:0000256" key="3">
    <source>
        <dbReference type="SAM" id="SignalP"/>
    </source>
</evidence>
<feature type="transmembrane region" description="Helical" evidence="2">
    <location>
        <begin position="232"/>
        <end position="255"/>
    </location>
</feature>
<name>A0AAI8VNF1_9PEZI</name>
<organism evidence="4 5">
    <name type="scientific">Anthostomella pinea</name>
    <dbReference type="NCBI Taxonomy" id="933095"/>
    <lineage>
        <taxon>Eukaryota</taxon>
        <taxon>Fungi</taxon>
        <taxon>Dikarya</taxon>
        <taxon>Ascomycota</taxon>
        <taxon>Pezizomycotina</taxon>
        <taxon>Sordariomycetes</taxon>
        <taxon>Xylariomycetidae</taxon>
        <taxon>Xylariales</taxon>
        <taxon>Xylariaceae</taxon>
        <taxon>Anthostomella</taxon>
    </lineage>
</organism>
<sequence>MKSLLPLLVTLVLFKHHGVALQVTPGSACAALCLDDPEGDALDPKSSNTTPDDIVCTDEDYETSGAGIKYKNCIDCLQKSNATSGTESDTSWFLYNVRYSVDVCVYGFPNATKGVSSPCDINYACQPLKTALESGSLSSTGDQYEYCSADGGSFLGSQTEACLQCFASSTNQAYLSNFITALKAGCQQKPAAGTLLGLSGSLFTDSQVNITAPPVQETEDTKGGSTGMTTGAIVGIAVGAALLFLGGTGLFYVYYRKQKRLYSDPVDSNYHPQTGSKSISPPLYGSFNLDMPQMAAVMSDYELRSRQAYTNNADYYEELEKEIQTRRPHYASNPNQPSSGPQGALPTHPAYVPQAHSRQASADSTVRRAQPIRTNRPDSYALQTYLSAAEDANAMGSPPPPPGPPPAAAVRGSSPYRGPSSLQNFSHSRASSHSPDPSFDSRGPSPDRRPLLQAHQYQTAINSHQHQATQLAFTPPPPPPRAPKVPSLSLPSVPRIRVPKKYSPPKITVEFPTPVDQQDQQADLPIGLEISRPIVTHEARFGDDAYERRRKEPPAPLIVNQTAVDRRPKPWIAAEAQVKSGNSAMYG</sequence>
<keyword evidence="5" id="KW-1185">Reference proteome</keyword>
<evidence type="ECO:0000313" key="5">
    <source>
        <dbReference type="Proteomes" id="UP001295740"/>
    </source>
</evidence>
<keyword evidence="3" id="KW-0732">Signal</keyword>
<keyword evidence="2" id="KW-0472">Membrane</keyword>
<evidence type="ECO:0000256" key="2">
    <source>
        <dbReference type="SAM" id="Phobius"/>
    </source>
</evidence>
<comment type="caution">
    <text evidence="4">The sequence shown here is derived from an EMBL/GenBank/DDBJ whole genome shotgun (WGS) entry which is preliminary data.</text>
</comment>
<feature type="chain" id="PRO_5042472094" evidence="3">
    <location>
        <begin position="21"/>
        <end position="587"/>
    </location>
</feature>
<keyword evidence="2" id="KW-0812">Transmembrane</keyword>
<dbReference type="AlphaFoldDB" id="A0AAI8VNF1"/>